<proteinExistence type="predicted"/>
<dbReference type="AlphaFoldDB" id="X1BAQ1"/>
<gene>
    <name evidence="1" type="ORF">S01H4_12958</name>
</gene>
<protein>
    <submittedName>
        <fullName evidence="1">Uncharacterized protein</fullName>
    </submittedName>
</protein>
<sequence length="62" mass="7709">IHKPIFLKYKPRKMIRIKQTIWALAVYDYETDIIEFVFNFNKLSKVINHYTLKVRKEDIKFY</sequence>
<reference evidence="1" key="1">
    <citation type="journal article" date="2014" name="Front. Microbiol.">
        <title>High frequency of phylogenetically diverse reductive dehalogenase-homologous genes in deep subseafloor sedimentary metagenomes.</title>
        <authorList>
            <person name="Kawai M."/>
            <person name="Futagami T."/>
            <person name="Toyoda A."/>
            <person name="Takaki Y."/>
            <person name="Nishi S."/>
            <person name="Hori S."/>
            <person name="Arai W."/>
            <person name="Tsubouchi T."/>
            <person name="Morono Y."/>
            <person name="Uchiyama I."/>
            <person name="Ito T."/>
            <person name="Fujiyama A."/>
            <person name="Inagaki F."/>
            <person name="Takami H."/>
        </authorList>
    </citation>
    <scope>NUCLEOTIDE SEQUENCE</scope>
    <source>
        <strain evidence="1">Expedition CK06-06</strain>
    </source>
</reference>
<dbReference type="EMBL" id="BART01005679">
    <property type="protein sequence ID" value="GAG69041.1"/>
    <property type="molecule type" value="Genomic_DNA"/>
</dbReference>
<comment type="caution">
    <text evidence="1">The sequence shown here is derived from an EMBL/GenBank/DDBJ whole genome shotgun (WGS) entry which is preliminary data.</text>
</comment>
<feature type="non-terminal residue" evidence="1">
    <location>
        <position position="1"/>
    </location>
</feature>
<evidence type="ECO:0000313" key="1">
    <source>
        <dbReference type="EMBL" id="GAG69041.1"/>
    </source>
</evidence>
<accession>X1BAQ1</accession>
<organism evidence="1">
    <name type="scientific">marine sediment metagenome</name>
    <dbReference type="NCBI Taxonomy" id="412755"/>
    <lineage>
        <taxon>unclassified sequences</taxon>
        <taxon>metagenomes</taxon>
        <taxon>ecological metagenomes</taxon>
    </lineage>
</organism>
<name>X1BAQ1_9ZZZZ</name>